<dbReference type="RefSeq" id="WP_171474747.1">
    <property type="nucleotide sequence ID" value="NZ_CP053452.2"/>
</dbReference>
<sequence>MSGKASSHSASRPQPAKAAPRQTNPAKAADTTSLQPPTRNGVPDVEAVRARAYALWTHAGCPTGDGVEFWLRAEQELSHPG</sequence>
<accession>A0A6M5Z0K0</accession>
<evidence type="ECO:0000313" key="2">
    <source>
        <dbReference type="EMBL" id="QJW99859.1"/>
    </source>
</evidence>
<evidence type="ECO:0000256" key="1">
    <source>
        <dbReference type="SAM" id="MobiDB-lite"/>
    </source>
</evidence>
<dbReference type="InterPro" id="IPR021327">
    <property type="entry name" value="DUF2934"/>
</dbReference>
<proteinExistence type="predicted"/>
<evidence type="ECO:0008006" key="4">
    <source>
        <dbReference type="Google" id="ProtNLM"/>
    </source>
</evidence>
<dbReference type="EMBL" id="CP053452">
    <property type="protein sequence ID" value="QJW99859.1"/>
    <property type="molecule type" value="Genomic_DNA"/>
</dbReference>
<organism evidence="2 3">
    <name type="scientific">Frigoriglobus tundricola</name>
    <dbReference type="NCBI Taxonomy" id="2774151"/>
    <lineage>
        <taxon>Bacteria</taxon>
        <taxon>Pseudomonadati</taxon>
        <taxon>Planctomycetota</taxon>
        <taxon>Planctomycetia</taxon>
        <taxon>Gemmatales</taxon>
        <taxon>Gemmataceae</taxon>
        <taxon>Frigoriglobus</taxon>
    </lineage>
</organism>
<keyword evidence="3" id="KW-1185">Reference proteome</keyword>
<name>A0A6M5Z0K0_9BACT</name>
<feature type="compositionally biased region" description="Polar residues" evidence="1">
    <location>
        <begin position="21"/>
        <end position="38"/>
    </location>
</feature>
<feature type="region of interest" description="Disordered" evidence="1">
    <location>
        <begin position="1"/>
        <end position="42"/>
    </location>
</feature>
<dbReference type="Proteomes" id="UP000503447">
    <property type="component" value="Chromosome"/>
</dbReference>
<gene>
    <name evidence="2" type="ORF">FTUN_7482</name>
</gene>
<protein>
    <recommendedName>
        <fullName evidence="4">DUF2934 domain-containing protein</fullName>
    </recommendedName>
</protein>
<dbReference type="KEGG" id="ftj:FTUN_7482"/>
<evidence type="ECO:0000313" key="3">
    <source>
        <dbReference type="Proteomes" id="UP000503447"/>
    </source>
</evidence>
<feature type="compositionally biased region" description="Polar residues" evidence="1">
    <location>
        <begin position="1"/>
        <end position="12"/>
    </location>
</feature>
<dbReference type="AlphaFoldDB" id="A0A6M5Z0K0"/>
<reference evidence="3" key="1">
    <citation type="submission" date="2020-05" db="EMBL/GenBank/DDBJ databases">
        <title>Frigoriglobus tundricola gen. nov., sp. nov., a psychrotolerant cellulolytic planctomycete of the family Gemmataceae with two divergent copies of 16S rRNA gene.</title>
        <authorList>
            <person name="Kulichevskaya I.S."/>
            <person name="Ivanova A.A."/>
            <person name="Naumoff D.G."/>
            <person name="Beletsky A.V."/>
            <person name="Rijpstra W.I.C."/>
            <person name="Sinninghe Damste J.S."/>
            <person name="Mardanov A.V."/>
            <person name="Ravin N.V."/>
            <person name="Dedysh S.N."/>
        </authorList>
    </citation>
    <scope>NUCLEOTIDE SEQUENCE [LARGE SCALE GENOMIC DNA]</scope>
    <source>
        <strain evidence="3">PL17</strain>
    </source>
</reference>
<dbReference type="Pfam" id="PF11154">
    <property type="entry name" value="DUF2934"/>
    <property type="match status" value="1"/>
</dbReference>